<dbReference type="SUPFAM" id="SSF88713">
    <property type="entry name" value="Glycoside hydrolase/deacetylase"/>
    <property type="match status" value="1"/>
</dbReference>
<organism evidence="2 3">
    <name type="scientific">Limnoraphis robusta CS-951</name>
    <dbReference type="NCBI Taxonomy" id="1637645"/>
    <lineage>
        <taxon>Bacteria</taxon>
        <taxon>Bacillati</taxon>
        <taxon>Cyanobacteriota</taxon>
        <taxon>Cyanophyceae</taxon>
        <taxon>Oscillatoriophycideae</taxon>
        <taxon>Oscillatoriales</taxon>
        <taxon>Sirenicapillariaceae</taxon>
        <taxon>Limnoraphis</taxon>
    </lineage>
</organism>
<dbReference type="RefSeq" id="WP_046280193.1">
    <property type="nucleotide sequence ID" value="NZ_LATL02000090.1"/>
</dbReference>
<protein>
    <submittedName>
        <fullName evidence="2">Chitooligosaccharide deacetylase NodB-like protein</fullName>
    </submittedName>
</protein>
<accession>A0A0F5YCZ9</accession>
<evidence type="ECO:0000313" key="2">
    <source>
        <dbReference type="EMBL" id="KKD36527.1"/>
    </source>
</evidence>
<dbReference type="InterPro" id="IPR002509">
    <property type="entry name" value="NODB_dom"/>
</dbReference>
<dbReference type="PANTHER" id="PTHR10587">
    <property type="entry name" value="GLYCOSYL TRANSFERASE-RELATED"/>
    <property type="match status" value="1"/>
</dbReference>
<name>A0A0F5YCZ9_9CYAN</name>
<dbReference type="PROSITE" id="PS51677">
    <property type="entry name" value="NODB"/>
    <property type="match status" value="1"/>
</dbReference>
<dbReference type="AlphaFoldDB" id="A0A0F5YCZ9"/>
<dbReference type="GO" id="GO:0005975">
    <property type="term" value="P:carbohydrate metabolic process"/>
    <property type="evidence" value="ECO:0007669"/>
    <property type="project" value="InterPro"/>
</dbReference>
<evidence type="ECO:0000259" key="1">
    <source>
        <dbReference type="PROSITE" id="PS51677"/>
    </source>
</evidence>
<dbReference type="Proteomes" id="UP000033607">
    <property type="component" value="Unassembled WGS sequence"/>
</dbReference>
<evidence type="ECO:0000313" key="3">
    <source>
        <dbReference type="Proteomes" id="UP000033607"/>
    </source>
</evidence>
<dbReference type="Pfam" id="PF01522">
    <property type="entry name" value="Polysacc_deac_1"/>
    <property type="match status" value="1"/>
</dbReference>
<sequence length="234" mass="26903">MEFAPFFPVLHPILKTAFPHCLWRGDINQAEIALTFDDGPHPVYTLDLLNVLDEYQIKASFFWLGCWVKNYPKIAQAVIQQGHWICLHGYYHQMFHQMTDEQLQKDLENTKQEIINISDLNPNSLLDVRPPNGVFTPKILTLLKQWGYRPVMWTVVPEDWVRPGVNIVTNRVIQQTTNGSIIVLHDGNDGGQDVAASAKSIIPKLLEKGYKFVTIDQLWQQKLSRLTNGIKTRN</sequence>
<feature type="domain" description="NodB homology" evidence="1">
    <location>
        <begin position="30"/>
        <end position="213"/>
    </location>
</feature>
<gene>
    <name evidence="2" type="ORF">WN50_19195</name>
</gene>
<dbReference type="InterPro" id="IPR011330">
    <property type="entry name" value="Glyco_hydro/deAcase_b/a-brl"/>
</dbReference>
<dbReference type="OrthoDB" id="9806342at2"/>
<dbReference type="CDD" id="cd10917">
    <property type="entry name" value="CE4_NodB_like_6s_7s"/>
    <property type="match status" value="1"/>
</dbReference>
<dbReference type="InterPro" id="IPR050248">
    <property type="entry name" value="Polysacc_deacetylase_ArnD"/>
</dbReference>
<dbReference type="PANTHER" id="PTHR10587:SF137">
    <property type="entry name" value="4-DEOXY-4-FORMAMIDO-L-ARABINOSE-PHOSPHOUNDECAPRENOL DEFORMYLASE ARND-RELATED"/>
    <property type="match status" value="1"/>
</dbReference>
<dbReference type="PATRIC" id="fig|1637645.4.peg.1801"/>
<proteinExistence type="predicted"/>
<dbReference type="EMBL" id="LATL02000090">
    <property type="protein sequence ID" value="KKD36527.1"/>
    <property type="molecule type" value="Genomic_DNA"/>
</dbReference>
<comment type="caution">
    <text evidence="2">The sequence shown here is derived from an EMBL/GenBank/DDBJ whole genome shotgun (WGS) entry which is preliminary data.</text>
</comment>
<reference evidence="2 3" key="1">
    <citation type="submission" date="2015-06" db="EMBL/GenBank/DDBJ databases">
        <title>Draft genome assembly of filamentous brackish cyanobacterium Limnoraphis robusta strain CS-951.</title>
        <authorList>
            <person name="Willis A."/>
            <person name="Parks M."/>
            <person name="Burford M.A."/>
        </authorList>
    </citation>
    <scope>NUCLEOTIDE SEQUENCE [LARGE SCALE GENOMIC DNA]</scope>
    <source>
        <strain evidence="2 3">CS-951</strain>
    </source>
</reference>
<dbReference type="Gene3D" id="3.20.20.370">
    <property type="entry name" value="Glycoside hydrolase/deacetylase"/>
    <property type="match status" value="1"/>
</dbReference>
<dbReference type="GO" id="GO:0016810">
    <property type="term" value="F:hydrolase activity, acting on carbon-nitrogen (but not peptide) bonds"/>
    <property type="evidence" value="ECO:0007669"/>
    <property type="project" value="InterPro"/>
</dbReference>